<evidence type="ECO:0000256" key="2">
    <source>
        <dbReference type="ARBA" id="ARBA00022475"/>
    </source>
</evidence>
<keyword evidence="5" id="KW-0675">Receptor</keyword>
<feature type="domain" description="G-protein coupled receptors family 3 profile" evidence="10">
    <location>
        <begin position="202"/>
        <end position="455"/>
    </location>
</feature>
<gene>
    <name evidence="11" type="ORF">RIMI_LOCUS11407786</name>
</gene>
<dbReference type="PANTHER" id="PTHR24061">
    <property type="entry name" value="CALCIUM-SENSING RECEPTOR-RELATED"/>
    <property type="match status" value="1"/>
</dbReference>
<evidence type="ECO:0000256" key="8">
    <source>
        <dbReference type="ARBA" id="ARBA00023224"/>
    </source>
</evidence>
<feature type="transmembrane region" description="Helical" evidence="9">
    <location>
        <begin position="395"/>
        <end position="415"/>
    </location>
</feature>
<dbReference type="Gene3D" id="2.10.50.30">
    <property type="entry name" value="GPCR, family 3, nine cysteines domain"/>
    <property type="match status" value="1"/>
</dbReference>
<feature type="transmembrane region" description="Helical" evidence="9">
    <location>
        <begin position="240"/>
        <end position="260"/>
    </location>
</feature>
<dbReference type="PROSITE" id="PS50259">
    <property type="entry name" value="G_PROTEIN_RECEP_F3_4"/>
    <property type="match status" value="1"/>
</dbReference>
<proteinExistence type="predicted"/>
<dbReference type="InterPro" id="IPR017979">
    <property type="entry name" value="GPCR_3_CS"/>
</dbReference>
<dbReference type="InterPro" id="IPR000337">
    <property type="entry name" value="GPCR_3"/>
</dbReference>
<dbReference type="PANTHER" id="PTHR24061:SF588">
    <property type="entry name" value="VOMERONASAL TYPE-2 RECEPTOR 26"/>
    <property type="match status" value="1"/>
</dbReference>
<dbReference type="PRINTS" id="PR00248">
    <property type="entry name" value="GPCRMGR"/>
</dbReference>
<dbReference type="Proteomes" id="UP001176940">
    <property type="component" value="Unassembled WGS sequence"/>
</dbReference>
<keyword evidence="6 9" id="KW-0472">Membrane</keyword>
<feature type="transmembrane region" description="Helical" evidence="9">
    <location>
        <begin position="317"/>
        <end position="339"/>
    </location>
</feature>
<keyword evidence="3 9" id="KW-0812">Transmembrane</keyword>
<evidence type="ECO:0000256" key="9">
    <source>
        <dbReference type="SAM" id="Phobius"/>
    </source>
</evidence>
<evidence type="ECO:0000256" key="6">
    <source>
        <dbReference type="ARBA" id="ARBA00023136"/>
    </source>
</evidence>
<evidence type="ECO:0000256" key="5">
    <source>
        <dbReference type="ARBA" id="ARBA00023040"/>
    </source>
</evidence>
<sequence>MPVSFTDCREADWAVEARDICVRTQDAIRATKERMESSADAHRRPAPTFAHNIRLRVESTKFTPRNLGPFKVLEQINPVVYRLALPPSMGITDTFHVSLLKPVCMSRFSESSAGTSGSSSDNYEVNANLGCKVDIVPVYQIKGISKLFKLCLPKVQCFCDSLTSPPKSENCQRCPDHEWPNKEKNKCVLRDYEFVSYETDVLASVFSIISILLSFITVLVIGIFTLFLKSPIVRANNRNLSFILLISLLFSVLCVFLFIGCPLDITCMLRQVFFGILFTVAESSILAKTIIVCIAFKATRPGSPWRKCVGVRLPYSVVLVCSSLQIGNAVIWLSVSPPYQEFNLDYPGKIIIQCNEGSLLAFSFMLGYMGFLAAVSFFLAFMVRTLPDIYNEAKYITFSMLVFCSVWICAIPAYLSSTGKHMVTVEIFAILASVGAILSCIFLPKCYNIFRMGEKGRKGNIIQK</sequence>
<comment type="subcellular location">
    <subcellularLocation>
        <location evidence="1">Cell membrane</location>
        <topology evidence="1">Multi-pass membrane protein</topology>
    </subcellularLocation>
</comment>
<keyword evidence="8" id="KW-0807">Transducer</keyword>
<dbReference type="Pfam" id="PF24626">
    <property type="entry name" value="SH3_Tf2-1"/>
    <property type="match status" value="1"/>
</dbReference>
<dbReference type="InterPro" id="IPR000068">
    <property type="entry name" value="GPCR_3_Ca_sens_rcpt-rel"/>
</dbReference>
<dbReference type="PROSITE" id="PS00981">
    <property type="entry name" value="G_PROTEIN_RECEP_F3_3"/>
    <property type="match status" value="1"/>
</dbReference>
<evidence type="ECO:0000256" key="1">
    <source>
        <dbReference type="ARBA" id="ARBA00004651"/>
    </source>
</evidence>
<name>A0ABN9LRI7_9NEOB</name>
<evidence type="ECO:0000313" key="12">
    <source>
        <dbReference type="Proteomes" id="UP001176940"/>
    </source>
</evidence>
<protein>
    <recommendedName>
        <fullName evidence="10">G-protein coupled receptors family 3 profile domain-containing protein</fullName>
    </recommendedName>
</protein>
<dbReference type="InterPro" id="IPR017978">
    <property type="entry name" value="GPCR_3_C"/>
</dbReference>
<dbReference type="Pfam" id="PF00003">
    <property type="entry name" value="7tm_3"/>
    <property type="match status" value="1"/>
</dbReference>
<dbReference type="InterPro" id="IPR038550">
    <property type="entry name" value="GPCR_3_9-Cys_sf"/>
</dbReference>
<dbReference type="InterPro" id="IPR056924">
    <property type="entry name" value="SH3_Tf2-1"/>
</dbReference>
<evidence type="ECO:0000313" key="11">
    <source>
        <dbReference type="EMBL" id="CAJ0946760.1"/>
    </source>
</evidence>
<evidence type="ECO:0000256" key="4">
    <source>
        <dbReference type="ARBA" id="ARBA00022989"/>
    </source>
</evidence>
<organism evidence="11 12">
    <name type="scientific">Ranitomeya imitator</name>
    <name type="common">mimic poison frog</name>
    <dbReference type="NCBI Taxonomy" id="111125"/>
    <lineage>
        <taxon>Eukaryota</taxon>
        <taxon>Metazoa</taxon>
        <taxon>Chordata</taxon>
        <taxon>Craniata</taxon>
        <taxon>Vertebrata</taxon>
        <taxon>Euteleostomi</taxon>
        <taxon>Amphibia</taxon>
        <taxon>Batrachia</taxon>
        <taxon>Anura</taxon>
        <taxon>Neobatrachia</taxon>
        <taxon>Hyloidea</taxon>
        <taxon>Dendrobatidae</taxon>
        <taxon>Dendrobatinae</taxon>
        <taxon>Ranitomeya</taxon>
    </lineage>
</organism>
<feature type="transmembrane region" description="Helical" evidence="9">
    <location>
        <begin position="427"/>
        <end position="450"/>
    </location>
</feature>
<feature type="transmembrane region" description="Helical" evidence="9">
    <location>
        <begin position="201"/>
        <end position="228"/>
    </location>
</feature>
<comment type="caution">
    <text evidence="11">The sequence shown here is derived from an EMBL/GenBank/DDBJ whole genome shotgun (WGS) entry which is preliminary data.</text>
</comment>
<reference evidence="11" key="1">
    <citation type="submission" date="2023-07" db="EMBL/GenBank/DDBJ databases">
        <authorList>
            <person name="Stuckert A."/>
        </authorList>
    </citation>
    <scope>NUCLEOTIDE SEQUENCE</scope>
</reference>
<feature type="transmembrane region" description="Helical" evidence="9">
    <location>
        <begin position="359"/>
        <end position="383"/>
    </location>
</feature>
<evidence type="ECO:0000259" key="10">
    <source>
        <dbReference type="PROSITE" id="PS50259"/>
    </source>
</evidence>
<accession>A0ABN9LRI7</accession>
<dbReference type="EMBL" id="CAUEEQ010025756">
    <property type="protein sequence ID" value="CAJ0946760.1"/>
    <property type="molecule type" value="Genomic_DNA"/>
</dbReference>
<feature type="transmembrane region" description="Helical" evidence="9">
    <location>
        <begin position="272"/>
        <end position="296"/>
    </location>
</feature>
<keyword evidence="7" id="KW-0325">Glycoprotein</keyword>
<evidence type="ECO:0000256" key="3">
    <source>
        <dbReference type="ARBA" id="ARBA00022692"/>
    </source>
</evidence>
<keyword evidence="4 9" id="KW-1133">Transmembrane helix</keyword>
<evidence type="ECO:0000256" key="7">
    <source>
        <dbReference type="ARBA" id="ARBA00023180"/>
    </source>
</evidence>
<keyword evidence="5" id="KW-0297">G-protein coupled receptor</keyword>
<keyword evidence="2" id="KW-1003">Cell membrane</keyword>
<keyword evidence="12" id="KW-1185">Reference proteome</keyword>